<accession>A0A0A0BP55</accession>
<comment type="caution">
    <text evidence="1">The sequence shown here is derived from an EMBL/GenBank/DDBJ whole genome shotgun (WGS) entry which is preliminary data.</text>
</comment>
<protein>
    <submittedName>
        <fullName evidence="1">Uncharacterized protein</fullName>
    </submittedName>
</protein>
<evidence type="ECO:0000313" key="2">
    <source>
        <dbReference type="Proteomes" id="UP000054314"/>
    </source>
</evidence>
<dbReference type="EMBL" id="AXCZ01000239">
    <property type="protein sequence ID" value="KGM08879.1"/>
    <property type="molecule type" value="Genomic_DNA"/>
</dbReference>
<gene>
    <name evidence="1" type="ORF">N869_03345</name>
</gene>
<proteinExistence type="predicted"/>
<dbReference type="RefSeq" id="WP_035062584.1">
    <property type="nucleotide sequence ID" value="NZ_AXCZ01000239.1"/>
</dbReference>
<name>A0A0A0BP55_9CELL</name>
<dbReference type="AlphaFoldDB" id="A0A0A0BP55"/>
<organism evidence="1 2">
    <name type="scientific">Cellulomonas bogoriensis 69B4 = DSM 16987</name>
    <dbReference type="NCBI Taxonomy" id="1386082"/>
    <lineage>
        <taxon>Bacteria</taxon>
        <taxon>Bacillati</taxon>
        <taxon>Actinomycetota</taxon>
        <taxon>Actinomycetes</taxon>
        <taxon>Micrococcales</taxon>
        <taxon>Cellulomonadaceae</taxon>
        <taxon>Cellulomonas</taxon>
    </lineage>
</organism>
<evidence type="ECO:0000313" key="1">
    <source>
        <dbReference type="EMBL" id="KGM08879.1"/>
    </source>
</evidence>
<dbReference type="Proteomes" id="UP000054314">
    <property type="component" value="Unassembled WGS sequence"/>
</dbReference>
<sequence>MAPSDVSLLEARATGVVGAGPSVDEHDDWVDSGVPGVLARCRRRVAREIDTGVPGTACA</sequence>
<reference evidence="1 2" key="1">
    <citation type="submission" date="2013-08" db="EMBL/GenBank/DDBJ databases">
        <title>Genome sequencing of Cellulomonas bogoriensis 69B4.</title>
        <authorList>
            <person name="Chen F."/>
            <person name="Li Y."/>
            <person name="Wang G."/>
        </authorList>
    </citation>
    <scope>NUCLEOTIDE SEQUENCE [LARGE SCALE GENOMIC DNA]</scope>
    <source>
        <strain evidence="1 2">69B4</strain>
    </source>
</reference>
<keyword evidence="2" id="KW-1185">Reference proteome</keyword>